<accession>A0A9P5CB32</accession>
<protein>
    <submittedName>
        <fullName evidence="1">Uncharacterized protein</fullName>
    </submittedName>
</protein>
<keyword evidence="2" id="KW-1185">Reference proteome</keyword>
<comment type="caution">
    <text evidence="1">The sequence shown here is derived from an EMBL/GenBank/DDBJ whole genome shotgun (WGS) entry which is preliminary data.</text>
</comment>
<gene>
    <name evidence="1" type="ORF">CFAM422_007341</name>
</gene>
<sequence>MCKFGFAQQSFQSRQWSCFEAADGSNLDDSKFFSRWQRGANSVIGDAREFNTTDCTVFVAQNRSRELVAESKGEMYSAQGKTFDSLLTKVLSVRPLNYRLNPHYNFVVAMTPIPRPLSRMRH</sequence>
<dbReference type="Proteomes" id="UP000801864">
    <property type="component" value="Unassembled WGS sequence"/>
</dbReference>
<reference evidence="1 2" key="1">
    <citation type="submission" date="2018-06" db="EMBL/GenBank/DDBJ databases">
        <title>Genome analysis of cellulolytic fungus Trichoderma lentiforme CFAM-422.</title>
        <authorList>
            <person name="Steindorff A.S."/>
            <person name="Formighieri E.F."/>
            <person name="Midorikawa G.E.O."/>
            <person name="Tamietti M.S."/>
            <person name="Ramos E.Z."/>
            <person name="Silva A.S."/>
            <person name="Bon E.P.S."/>
            <person name="Mendes T.D."/>
            <person name="Damaso M.C.T."/>
            <person name="Favaro L.C.L."/>
        </authorList>
    </citation>
    <scope>NUCLEOTIDE SEQUENCE [LARGE SCALE GENOMIC DNA]</scope>
    <source>
        <strain evidence="1 2">CFAM-422</strain>
    </source>
</reference>
<dbReference type="AlphaFoldDB" id="A0A9P5CB32"/>
<evidence type="ECO:0000313" key="1">
    <source>
        <dbReference type="EMBL" id="KAF3069459.1"/>
    </source>
</evidence>
<name>A0A9P5CB32_9HYPO</name>
<dbReference type="EMBL" id="QLNT01000012">
    <property type="protein sequence ID" value="KAF3069459.1"/>
    <property type="molecule type" value="Genomic_DNA"/>
</dbReference>
<evidence type="ECO:0000313" key="2">
    <source>
        <dbReference type="Proteomes" id="UP000801864"/>
    </source>
</evidence>
<proteinExistence type="predicted"/>
<organism evidence="1 2">
    <name type="scientific">Trichoderma lentiforme</name>
    <dbReference type="NCBI Taxonomy" id="1567552"/>
    <lineage>
        <taxon>Eukaryota</taxon>
        <taxon>Fungi</taxon>
        <taxon>Dikarya</taxon>
        <taxon>Ascomycota</taxon>
        <taxon>Pezizomycotina</taxon>
        <taxon>Sordariomycetes</taxon>
        <taxon>Hypocreomycetidae</taxon>
        <taxon>Hypocreales</taxon>
        <taxon>Hypocreaceae</taxon>
        <taxon>Trichoderma</taxon>
    </lineage>
</organism>